<protein>
    <submittedName>
        <fullName evidence="2">OLC1v1024135C1</fullName>
    </submittedName>
</protein>
<accession>A0AAV1C1U5</accession>
<feature type="region of interest" description="Disordered" evidence="1">
    <location>
        <begin position="1"/>
        <end position="29"/>
    </location>
</feature>
<proteinExistence type="predicted"/>
<gene>
    <name evidence="2" type="ORF">OLC1_LOCUS1874</name>
</gene>
<evidence type="ECO:0000313" key="3">
    <source>
        <dbReference type="Proteomes" id="UP001161247"/>
    </source>
</evidence>
<dbReference type="Proteomes" id="UP001161247">
    <property type="component" value="Chromosome 1"/>
</dbReference>
<evidence type="ECO:0000313" key="2">
    <source>
        <dbReference type="EMBL" id="CAI9089545.1"/>
    </source>
</evidence>
<sequence>MAVTTRSQSSLDSETRRQEQFIQSPAEETTELRTWIEEQQAVASCHTSKLKEISSQMEEQRAVAPTHTAPLNEIAAQLKSLAVVIDQNNFVRS</sequence>
<reference evidence="2" key="1">
    <citation type="submission" date="2023-03" db="EMBL/GenBank/DDBJ databases">
        <authorList>
            <person name="Julca I."/>
        </authorList>
    </citation>
    <scope>NUCLEOTIDE SEQUENCE</scope>
</reference>
<evidence type="ECO:0000256" key="1">
    <source>
        <dbReference type="SAM" id="MobiDB-lite"/>
    </source>
</evidence>
<feature type="compositionally biased region" description="Polar residues" evidence="1">
    <location>
        <begin position="1"/>
        <end position="12"/>
    </location>
</feature>
<dbReference type="AlphaFoldDB" id="A0AAV1C1U5"/>
<dbReference type="EMBL" id="OX459118">
    <property type="protein sequence ID" value="CAI9089545.1"/>
    <property type="molecule type" value="Genomic_DNA"/>
</dbReference>
<organism evidence="2 3">
    <name type="scientific">Oldenlandia corymbosa var. corymbosa</name>
    <dbReference type="NCBI Taxonomy" id="529605"/>
    <lineage>
        <taxon>Eukaryota</taxon>
        <taxon>Viridiplantae</taxon>
        <taxon>Streptophyta</taxon>
        <taxon>Embryophyta</taxon>
        <taxon>Tracheophyta</taxon>
        <taxon>Spermatophyta</taxon>
        <taxon>Magnoliopsida</taxon>
        <taxon>eudicotyledons</taxon>
        <taxon>Gunneridae</taxon>
        <taxon>Pentapetalae</taxon>
        <taxon>asterids</taxon>
        <taxon>lamiids</taxon>
        <taxon>Gentianales</taxon>
        <taxon>Rubiaceae</taxon>
        <taxon>Rubioideae</taxon>
        <taxon>Spermacoceae</taxon>
        <taxon>Hedyotis-Oldenlandia complex</taxon>
        <taxon>Oldenlandia</taxon>
    </lineage>
</organism>
<name>A0AAV1C1U5_OLDCO</name>
<keyword evidence="3" id="KW-1185">Reference proteome</keyword>